<dbReference type="PROSITE" id="PS51186">
    <property type="entry name" value="GNAT"/>
    <property type="match status" value="1"/>
</dbReference>
<dbReference type="CDD" id="cd04301">
    <property type="entry name" value="NAT_SF"/>
    <property type="match status" value="1"/>
</dbReference>
<dbReference type="RefSeq" id="WP_132167887.1">
    <property type="nucleotide sequence ID" value="NZ_SMKX01000035.1"/>
</dbReference>
<gene>
    <name evidence="3" type="ORF">E1263_14910</name>
</gene>
<dbReference type="InterPro" id="IPR000182">
    <property type="entry name" value="GNAT_dom"/>
</dbReference>
<evidence type="ECO:0000313" key="4">
    <source>
        <dbReference type="Proteomes" id="UP000295124"/>
    </source>
</evidence>
<dbReference type="OrthoDB" id="3239945at2"/>
<sequence length="191" mass="20673">MDIDVVTPDRWPDLVQLFERPGPRGGVPVPGHCWCMLWRDKLDTRADRKAGLKSVVDEGRSPGLIAYVDGQPAGWVAVAPREDHDRLQRSRNYGPEPDDDNVYAVTCLYVDRALRGTGVASALLDAAIDYARSAGATALEAFPKTDIAPHAQANRRAVEPKRTTAGWAAARRTSPEDSSPSATPAQEPSCA</sequence>
<accession>A0A4R4ZMK2</accession>
<dbReference type="Pfam" id="PF00583">
    <property type="entry name" value="Acetyltransf_1"/>
    <property type="match status" value="1"/>
</dbReference>
<dbReference type="Gene3D" id="3.40.630.30">
    <property type="match status" value="1"/>
</dbReference>
<feature type="compositionally biased region" description="Low complexity" evidence="1">
    <location>
        <begin position="163"/>
        <end position="172"/>
    </location>
</feature>
<feature type="domain" description="N-acetyltransferase" evidence="2">
    <location>
        <begin position="1"/>
        <end position="186"/>
    </location>
</feature>
<dbReference type="AlphaFoldDB" id="A0A4R4ZMK2"/>
<evidence type="ECO:0000256" key="1">
    <source>
        <dbReference type="SAM" id="MobiDB-lite"/>
    </source>
</evidence>
<evidence type="ECO:0000313" key="3">
    <source>
        <dbReference type="EMBL" id="TDD59470.1"/>
    </source>
</evidence>
<proteinExistence type="predicted"/>
<keyword evidence="4" id="KW-1185">Reference proteome</keyword>
<feature type="compositionally biased region" description="Polar residues" evidence="1">
    <location>
        <begin position="176"/>
        <end position="191"/>
    </location>
</feature>
<dbReference type="GO" id="GO:0016747">
    <property type="term" value="F:acyltransferase activity, transferring groups other than amino-acyl groups"/>
    <property type="evidence" value="ECO:0007669"/>
    <property type="project" value="InterPro"/>
</dbReference>
<dbReference type="EMBL" id="SMKX01000035">
    <property type="protein sequence ID" value="TDD59470.1"/>
    <property type="molecule type" value="Genomic_DNA"/>
</dbReference>
<reference evidence="3 4" key="1">
    <citation type="submission" date="2019-03" db="EMBL/GenBank/DDBJ databases">
        <title>Draft genome sequences of novel Actinobacteria.</title>
        <authorList>
            <person name="Sahin N."/>
            <person name="Ay H."/>
            <person name="Saygin H."/>
        </authorList>
    </citation>
    <scope>NUCLEOTIDE SEQUENCE [LARGE SCALE GENOMIC DNA]</scope>
    <source>
        <strain evidence="3 4">JCM 13523</strain>
    </source>
</reference>
<dbReference type="SUPFAM" id="SSF55729">
    <property type="entry name" value="Acyl-CoA N-acyltransferases (Nat)"/>
    <property type="match status" value="1"/>
</dbReference>
<dbReference type="Proteomes" id="UP000295124">
    <property type="component" value="Unassembled WGS sequence"/>
</dbReference>
<evidence type="ECO:0000259" key="2">
    <source>
        <dbReference type="PROSITE" id="PS51186"/>
    </source>
</evidence>
<dbReference type="InterPro" id="IPR016181">
    <property type="entry name" value="Acyl_CoA_acyltransferase"/>
</dbReference>
<feature type="region of interest" description="Disordered" evidence="1">
    <location>
        <begin position="150"/>
        <end position="191"/>
    </location>
</feature>
<comment type="caution">
    <text evidence="3">The sequence shown here is derived from an EMBL/GenBank/DDBJ whole genome shotgun (WGS) entry which is preliminary data.</text>
</comment>
<organism evidence="3 4">
    <name type="scientific">Kribbella antibiotica</name>
    <dbReference type="NCBI Taxonomy" id="190195"/>
    <lineage>
        <taxon>Bacteria</taxon>
        <taxon>Bacillati</taxon>
        <taxon>Actinomycetota</taxon>
        <taxon>Actinomycetes</taxon>
        <taxon>Propionibacteriales</taxon>
        <taxon>Kribbellaceae</taxon>
        <taxon>Kribbella</taxon>
    </lineage>
</organism>
<name>A0A4R4ZMK2_9ACTN</name>
<protein>
    <submittedName>
        <fullName evidence="3">GNAT family N-acetyltransferase</fullName>
    </submittedName>
</protein>
<keyword evidence="3" id="KW-0808">Transferase</keyword>